<comment type="caution">
    <text evidence="1">The sequence shown here is derived from an EMBL/GenBank/DDBJ whole genome shotgun (WGS) entry which is preliminary data.</text>
</comment>
<proteinExistence type="predicted"/>
<dbReference type="RefSeq" id="WP_307235121.1">
    <property type="nucleotide sequence ID" value="NZ_JAUSVF010000003.1"/>
</dbReference>
<keyword evidence="2" id="KW-1185">Reference proteome</keyword>
<gene>
    <name evidence="1" type="ORF">QO002_005137</name>
</gene>
<reference evidence="1 2" key="1">
    <citation type="submission" date="2023-07" db="EMBL/GenBank/DDBJ databases">
        <title>Genomic Encyclopedia of Type Strains, Phase IV (KMG-IV): sequencing the most valuable type-strain genomes for metagenomic binning, comparative biology and taxonomic classification.</title>
        <authorList>
            <person name="Goeker M."/>
        </authorList>
    </citation>
    <scope>NUCLEOTIDE SEQUENCE [LARGE SCALE GENOMIC DNA]</scope>
    <source>
        <strain evidence="1 2">DSM 1112</strain>
    </source>
</reference>
<name>A0ABU0BXE3_9HYPH</name>
<evidence type="ECO:0000313" key="1">
    <source>
        <dbReference type="EMBL" id="MDQ0322931.1"/>
    </source>
</evidence>
<evidence type="ECO:0000313" key="2">
    <source>
        <dbReference type="Proteomes" id="UP001230207"/>
    </source>
</evidence>
<dbReference type="Proteomes" id="UP001230207">
    <property type="component" value="Unassembled WGS sequence"/>
</dbReference>
<dbReference type="EMBL" id="JAUSVF010000003">
    <property type="protein sequence ID" value="MDQ0322931.1"/>
    <property type="molecule type" value="Genomic_DNA"/>
</dbReference>
<protein>
    <submittedName>
        <fullName evidence="1">Uncharacterized protein</fullName>
    </submittedName>
</protein>
<sequence length="63" mass="7252">MRIRIYKSYEMPDLTLLLREGIAIPATAEKQKWEHFKSVMQAELKADLLSKIEAGNGCVFVRL</sequence>
<accession>A0ABU0BXE3</accession>
<organism evidence="1 2">
    <name type="scientific">Pararhizobium capsulatum DSM 1112</name>
    <dbReference type="NCBI Taxonomy" id="1121113"/>
    <lineage>
        <taxon>Bacteria</taxon>
        <taxon>Pseudomonadati</taxon>
        <taxon>Pseudomonadota</taxon>
        <taxon>Alphaproteobacteria</taxon>
        <taxon>Hyphomicrobiales</taxon>
        <taxon>Rhizobiaceae</taxon>
        <taxon>Rhizobium/Agrobacterium group</taxon>
        <taxon>Pararhizobium</taxon>
    </lineage>
</organism>